<name>A0A368F6B0_ANCCA</name>
<feature type="domain" description="MI" evidence="1">
    <location>
        <begin position="140"/>
        <end position="263"/>
    </location>
</feature>
<keyword evidence="3" id="KW-1185">Reference proteome</keyword>
<dbReference type="AlphaFoldDB" id="A0A368F6B0"/>
<dbReference type="OrthoDB" id="5794722at2759"/>
<gene>
    <name evidence="2" type="ORF">ANCCAN_26593</name>
</gene>
<dbReference type="InterPro" id="IPR016024">
    <property type="entry name" value="ARM-type_fold"/>
</dbReference>
<organism evidence="2 3">
    <name type="scientific">Ancylostoma caninum</name>
    <name type="common">Dog hookworm</name>
    <dbReference type="NCBI Taxonomy" id="29170"/>
    <lineage>
        <taxon>Eukaryota</taxon>
        <taxon>Metazoa</taxon>
        <taxon>Ecdysozoa</taxon>
        <taxon>Nematoda</taxon>
        <taxon>Chromadorea</taxon>
        <taxon>Rhabditida</taxon>
        <taxon>Rhabditina</taxon>
        <taxon>Rhabditomorpha</taxon>
        <taxon>Strongyloidea</taxon>
        <taxon>Ancylostomatidae</taxon>
        <taxon>Ancylostomatinae</taxon>
        <taxon>Ancylostoma</taxon>
    </lineage>
</organism>
<protein>
    <recommendedName>
        <fullName evidence="1">MI domain-containing protein</fullName>
    </recommendedName>
</protein>
<dbReference type="InterPro" id="IPR003891">
    <property type="entry name" value="Initiation_fac_eIF4g_MI"/>
</dbReference>
<comment type="caution">
    <text evidence="2">The sequence shown here is derived from an EMBL/GenBank/DDBJ whole genome shotgun (WGS) entry which is preliminary data.</text>
</comment>
<dbReference type="EMBL" id="JOJR01003702">
    <property type="protein sequence ID" value="RCN27671.1"/>
    <property type="molecule type" value="Genomic_DNA"/>
</dbReference>
<evidence type="ECO:0000313" key="3">
    <source>
        <dbReference type="Proteomes" id="UP000252519"/>
    </source>
</evidence>
<dbReference type="STRING" id="29170.A0A368F6B0"/>
<evidence type="ECO:0000259" key="1">
    <source>
        <dbReference type="PROSITE" id="PS51366"/>
    </source>
</evidence>
<accession>A0A368F6B0</accession>
<evidence type="ECO:0000313" key="2">
    <source>
        <dbReference type="EMBL" id="RCN27671.1"/>
    </source>
</evidence>
<dbReference type="SUPFAM" id="SSF48371">
    <property type="entry name" value="ARM repeat"/>
    <property type="match status" value="1"/>
</dbReference>
<proteinExistence type="predicted"/>
<dbReference type="Gene3D" id="1.25.40.180">
    <property type="match status" value="1"/>
</dbReference>
<dbReference type="PROSITE" id="PS51366">
    <property type="entry name" value="MI"/>
    <property type="match status" value="1"/>
</dbReference>
<sequence length="298" mass="33186">MGFGSMESDSEASNDSTNAKANGIQVSRVRDVLLSALSHEDDGFCETSLADLFADEYDETGRVKLLHDAVSSICKKKDEIVEDPQLEYRLVTLMARLVQQGLLKDSSVVNYVEHAQNRDHGIRLLEAATTEPPKGRDDSKLLMQVEKLAKELATEYDPKEVAEDLTSRDAPFYHVNFVNQLCIEAISSMNMDVIYFVSTAIRDLLDHGTVEPWSVNVGFERFFKNIPGLEVDLPGATSLATMLMSYAANDMQIITESVASLCPKPTRFIMAGAQGKLSVVKKEQEECTDVNYLFRDEQ</sequence>
<reference evidence="2 3" key="1">
    <citation type="submission" date="2014-10" db="EMBL/GenBank/DDBJ databases">
        <title>Draft genome of the hookworm Ancylostoma caninum.</title>
        <authorList>
            <person name="Mitreva M."/>
        </authorList>
    </citation>
    <scope>NUCLEOTIDE SEQUENCE [LARGE SCALE GENOMIC DNA]</scope>
    <source>
        <strain evidence="2 3">Baltimore</strain>
    </source>
</reference>
<dbReference type="Proteomes" id="UP000252519">
    <property type="component" value="Unassembled WGS sequence"/>
</dbReference>